<accession>A0A0S3JPG2</accession>
<sequence length="262" mass="29853">MWGLFLVKSFLVASSQAILPDKEQNNVSKGIEKLRARTMKQHASCRAGKLYRWLFEHHETIRQARDDNIGWEEIADAARADGISIVSDRPGRKLIQWKWKRVCLALGKLTQPRSNNDVSDRVADRPIMPSRLPADWKPEFVEIPQPVSQPAQGRPQSSSLTVKTETMPAGTSMTMEQKIDKARFTLGQAKFDLTMAKEQVRLNDSQGAPMLAKEGEAKLPGLREIIKQRRAIYDRLLAGEDVPEEELEFKSPREREEEQYSD</sequence>
<feature type="compositionally biased region" description="Polar residues" evidence="1">
    <location>
        <begin position="146"/>
        <end position="168"/>
    </location>
</feature>
<dbReference type="RefSeq" id="WP_006115561.1">
    <property type="nucleotide sequence ID" value="NZ_BSCN01000141.1"/>
</dbReference>
<evidence type="ECO:0000313" key="2">
    <source>
        <dbReference type="EMBL" id="ALR88286.1"/>
    </source>
</evidence>
<feature type="region of interest" description="Disordered" evidence="1">
    <location>
        <begin position="145"/>
        <end position="168"/>
    </location>
</feature>
<evidence type="ECO:0000256" key="1">
    <source>
        <dbReference type="SAM" id="MobiDB-lite"/>
    </source>
</evidence>
<reference evidence="2" key="1">
    <citation type="submission" date="2015-11" db="EMBL/GenBank/DDBJ databases">
        <title>Plasmid sequences of Acetobacter pasteurianus Ab3.</title>
        <authorList>
            <person name="Xia K."/>
            <person name="Li Y."/>
        </authorList>
    </citation>
    <scope>NUCLEOTIDE SEQUENCE</scope>
    <source>
        <strain evidence="2">Ab3</strain>
        <plasmid evidence="2">ApAb3p1</plasmid>
    </source>
</reference>
<dbReference type="EMBL" id="CP013469">
    <property type="protein sequence ID" value="ALR88286.1"/>
    <property type="molecule type" value="Genomic_DNA"/>
</dbReference>
<protein>
    <submittedName>
        <fullName evidence="2">Uncharacterized protein</fullName>
    </submittedName>
</protein>
<dbReference type="GeneID" id="84441820"/>
<geneLocation type="plasmid" evidence="2">
    <name>ApAb3p1</name>
</geneLocation>
<feature type="region of interest" description="Disordered" evidence="1">
    <location>
        <begin position="241"/>
        <end position="262"/>
    </location>
</feature>
<keyword evidence="2" id="KW-0614">Plasmid</keyword>
<organism evidence="2">
    <name type="scientific">Acetobacter pasteurianus</name>
    <name type="common">Acetobacter turbidans</name>
    <dbReference type="NCBI Taxonomy" id="438"/>
    <lineage>
        <taxon>Bacteria</taxon>
        <taxon>Pseudomonadati</taxon>
        <taxon>Pseudomonadota</taxon>
        <taxon>Alphaproteobacteria</taxon>
        <taxon>Acetobacterales</taxon>
        <taxon>Acetobacteraceae</taxon>
        <taxon>Acetobacter</taxon>
    </lineage>
</organism>
<proteinExistence type="predicted"/>
<name>A0A0S3JPG2_ACEPA</name>
<gene>
    <name evidence="2" type="ORF">DB34_14055</name>
</gene>
<feature type="compositionally biased region" description="Basic and acidic residues" evidence="1">
    <location>
        <begin position="248"/>
        <end position="262"/>
    </location>
</feature>
<dbReference type="AlphaFoldDB" id="A0A0S3JPG2"/>